<dbReference type="GO" id="GO:0050661">
    <property type="term" value="F:NADP binding"/>
    <property type="evidence" value="ECO:0007669"/>
    <property type="project" value="InterPro"/>
</dbReference>
<dbReference type="InterPro" id="IPR000960">
    <property type="entry name" value="Flavin_mOase"/>
</dbReference>
<gene>
    <name evidence="2" type="ORF">FSW04_15125</name>
</gene>
<dbReference type="Gene3D" id="3.50.50.60">
    <property type="entry name" value="FAD/NAD(P)-binding domain"/>
    <property type="match status" value="1"/>
</dbReference>
<dbReference type="PRINTS" id="PR00370">
    <property type="entry name" value="FMOXYGENASE"/>
</dbReference>
<keyword evidence="3" id="KW-1185">Reference proteome</keyword>
<accession>A0A5B8U7V8</accession>
<dbReference type="Proteomes" id="UP000321805">
    <property type="component" value="Chromosome"/>
</dbReference>
<evidence type="ECO:0000313" key="2">
    <source>
        <dbReference type="EMBL" id="QEC48772.1"/>
    </source>
</evidence>
<dbReference type="InterPro" id="IPR050982">
    <property type="entry name" value="Auxin_biosynth/cation_transpt"/>
</dbReference>
<keyword evidence="1" id="KW-0560">Oxidoreductase</keyword>
<dbReference type="Pfam" id="PF13738">
    <property type="entry name" value="Pyr_redox_3"/>
    <property type="match status" value="1"/>
</dbReference>
<dbReference type="AlphaFoldDB" id="A0A5B8U7V8"/>
<dbReference type="EMBL" id="CP042430">
    <property type="protein sequence ID" value="QEC48772.1"/>
    <property type="molecule type" value="Genomic_DNA"/>
</dbReference>
<name>A0A5B8U7V8_9ACTN</name>
<sequence length="371" mass="40140">MTQHREVVVIGGGQAGLAIGHHLARQDRDFTILDAAAQPAAAWRSRWDSLRLFTPARHDGLPGREFPADPDSHPGRDEVVRYLTDYARDLTLPVELDSTVRAVRRGEHGYVVELDDRTYHADQVVVATGPFQTPRRPLHLAEALDPGVVQLHSSGYRRPEDVPAGCVLVVGGGNSGYQIAEELAADPRRRVHLSVGSRQTPLPTRILGRELFSVLEATGLMHKTVGSRLGRRLKGRDTLVGCSPSRARRQGIRMETRALSASGAAVAFDGGSRLEVDAVIWATGFDADHSWIDVPVFGRDGRIAHQRGVTASPGLYALGLPWLHTRGSALLGWVKDDAEHLAACIAERARALSGDRGAARADLAPRAAARA</sequence>
<dbReference type="PANTHER" id="PTHR43539">
    <property type="entry name" value="FLAVIN-BINDING MONOOXYGENASE-LIKE PROTEIN (AFU_ORTHOLOGUE AFUA_4G09220)"/>
    <property type="match status" value="1"/>
</dbReference>
<dbReference type="InterPro" id="IPR036188">
    <property type="entry name" value="FAD/NAD-bd_sf"/>
</dbReference>
<dbReference type="GO" id="GO:0050660">
    <property type="term" value="F:flavin adenine dinucleotide binding"/>
    <property type="evidence" value="ECO:0007669"/>
    <property type="project" value="InterPro"/>
</dbReference>
<dbReference type="RefSeq" id="WP_146920684.1">
    <property type="nucleotide sequence ID" value="NZ_CP042430.1"/>
</dbReference>
<reference evidence="2 3" key="1">
    <citation type="journal article" date="2018" name="J. Microbiol.">
        <title>Baekduia soli gen. nov., sp. nov., a novel bacterium isolated from the soil of Baekdu Mountain and proposal of a novel family name, Baekduiaceae fam. nov.</title>
        <authorList>
            <person name="An D.S."/>
            <person name="Siddiqi M.Z."/>
            <person name="Kim K.H."/>
            <person name="Yu H.S."/>
            <person name="Im W.T."/>
        </authorList>
    </citation>
    <scope>NUCLEOTIDE SEQUENCE [LARGE SCALE GENOMIC DNA]</scope>
    <source>
        <strain evidence="2 3">BR7-21</strain>
    </source>
</reference>
<dbReference type="OrthoDB" id="9808049at2"/>
<evidence type="ECO:0000313" key="3">
    <source>
        <dbReference type="Proteomes" id="UP000321805"/>
    </source>
</evidence>
<dbReference type="KEGG" id="bsol:FSW04_15125"/>
<organism evidence="2 3">
    <name type="scientific">Baekduia soli</name>
    <dbReference type="NCBI Taxonomy" id="496014"/>
    <lineage>
        <taxon>Bacteria</taxon>
        <taxon>Bacillati</taxon>
        <taxon>Actinomycetota</taxon>
        <taxon>Thermoleophilia</taxon>
        <taxon>Solirubrobacterales</taxon>
        <taxon>Baekduiaceae</taxon>
        <taxon>Baekduia</taxon>
    </lineage>
</organism>
<dbReference type="PANTHER" id="PTHR43539:SF78">
    <property type="entry name" value="FLAVIN-CONTAINING MONOOXYGENASE"/>
    <property type="match status" value="1"/>
</dbReference>
<proteinExistence type="predicted"/>
<dbReference type="GO" id="GO:0004497">
    <property type="term" value="F:monooxygenase activity"/>
    <property type="evidence" value="ECO:0007669"/>
    <property type="project" value="TreeGrafter"/>
</dbReference>
<dbReference type="SUPFAM" id="SSF51905">
    <property type="entry name" value="FAD/NAD(P)-binding domain"/>
    <property type="match status" value="2"/>
</dbReference>
<evidence type="ECO:0000256" key="1">
    <source>
        <dbReference type="ARBA" id="ARBA00023002"/>
    </source>
</evidence>
<protein>
    <submittedName>
        <fullName evidence="2">Pyridine nucleotide-disulfide oxidoreductase</fullName>
    </submittedName>
</protein>